<keyword evidence="1" id="KW-0812">Transmembrane</keyword>
<organism evidence="2 3">
    <name type="scientific">Methanocella conradii (strain DSM 24694 / JCM 17849 / CGMCC 1.5162 / HZ254)</name>
    <dbReference type="NCBI Taxonomy" id="1041930"/>
    <lineage>
        <taxon>Archaea</taxon>
        <taxon>Methanobacteriati</taxon>
        <taxon>Methanobacteriota</taxon>
        <taxon>Stenosarchaea group</taxon>
        <taxon>Methanomicrobia</taxon>
        <taxon>Methanocellales</taxon>
        <taxon>Methanocellaceae</taxon>
        <taxon>Methanocella</taxon>
    </lineage>
</organism>
<dbReference type="Proteomes" id="UP000005233">
    <property type="component" value="Chromosome"/>
</dbReference>
<dbReference type="AlphaFoldDB" id="H8I8B3"/>
<dbReference type="EMBL" id="CP003243">
    <property type="protein sequence ID" value="AFC98966.1"/>
    <property type="molecule type" value="Genomic_DNA"/>
</dbReference>
<keyword evidence="1" id="KW-0472">Membrane</keyword>
<evidence type="ECO:0000313" key="2">
    <source>
        <dbReference type="EMBL" id="AFC98966.1"/>
    </source>
</evidence>
<dbReference type="HOGENOM" id="CLU_519576_0_0_2"/>
<feature type="transmembrane region" description="Helical" evidence="1">
    <location>
        <begin position="192"/>
        <end position="212"/>
    </location>
</feature>
<keyword evidence="1" id="KW-1133">Transmembrane helix</keyword>
<feature type="transmembrane region" description="Helical" evidence="1">
    <location>
        <begin position="355"/>
        <end position="376"/>
    </location>
</feature>
<feature type="transmembrane region" description="Helical" evidence="1">
    <location>
        <begin position="110"/>
        <end position="142"/>
    </location>
</feature>
<dbReference type="KEGG" id="mez:Mtc_0195"/>
<name>H8I8B3_METCZ</name>
<feature type="transmembrane region" description="Helical" evidence="1">
    <location>
        <begin position="79"/>
        <end position="98"/>
    </location>
</feature>
<feature type="transmembrane region" description="Helical" evidence="1">
    <location>
        <begin position="292"/>
        <end position="311"/>
    </location>
</feature>
<evidence type="ECO:0000313" key="3">
    <source>
        <dbReference type="Proteomes" id="UP000005233"/>
    </source>
</evidence>
<feature type="transmembrane region" description="Helical" evidence="1">
    <location>
        <begin position="12"/>
        <end position="31"/>
    </location>
</feature>
<protein>
    <recommendedName>
        <fullName evidence="4">Glycosyltransferase RgtA/B/C/D-like domain-containing protein</fullName>
    </recommendedName>
</protein>
<sequence>MIDHKRLNELVEYAAIGLFIILSLLMIFRHVPWGDEAQAWLIARDCPDLLSVWHLMCYEGSPGLWHTILFALAKMGMPYFSMTAIHFLFAMTGVVIFIRYAPFSTLQKSLFIFGYFILFEYNAIARSYVLTVLFLFIIAAMYGKRFEHPLVYGALLFLLANANLYSTVVAIAIFIVYLYEAYNEKKLPASKYLMAGLAIAAIGILLAAWQVYPPPDRRLSNNQSVLSFDFSPYHIGQVLNAVVEAFVPVPQLTHQFWGTKFLYYPTTAMAILGLPIFLLSLAFFLRKPVPMAIYLISALGLLGLFFFINPGSIRHHGIIYIAFIFSLWISTSYGDRPLIQSAAADRIFNKKSLGLMLTILLAIQLLGGTIAFYYTINDDFSPGRAAAGFLIDNGYVNDRTFIATYKIGTNPILPYIPQPYSKFYSIEDQDYRSYIIWNDTFCQANLTPGQIMQRVDYATAGKHYASVLLILNTPIDDPEFAERYSLAAEFGNTISREMFYIYKLKA</sequence>
<keyword evidence="3" id="KW-1185">Reference proteome</keyword>
<feature type="transmembrane region" description="Helical" evidence="1">
    <location>
        <begin position="262"/>
        <end position="285"/>
    </location>
</feature>
<proteinExistence type="predicted"/>
<feature type="transmembrane region" description="Helical" evidence="1">
    <location>
        <begin position="154"/>
        <end position="180"/>
    </location>
</feature>
<feature type="transmembrane region" description="Helical" evidence="1">
    <location>
        <begin position="317"/>
        <end position="334"/>
    </location>
</feature>
<evidence type="ECO:0008006" key="4">
    <source>
        <dbReference type="Google" id="ProtNLM"/>
    </source>
</evidence>
<reference evidence="2 3" key="1">
    <citation type="journal article" date="2012" name="J. Bacteriol.">
        <title>Complete genome sequence of a thermophilic methanogen, Methanocella conradii HZ254, isolated from Chinese rice field soil.</title>
        <authorList>
            <person name="Lu Z."/>
            <person name="Lu Y."/>
        </authorList>
    </citation>
    <scope>NUCLEOTIDE SEQUENCE [LARGE SCALE GENOMIC DNA]</scope>
    <source>
        <strain evidence="3">DSM 24694 / JCM 17849 / CGMCC 1.5162 / HZ254</strain>
    </source>
</reference>
<evidence type="ECO:0000256" key="1">
    <source>
        <dbReference type="SAM" id="Phobius"/>
    </source>
</evidence>
<dbReference type="STRING" id="1041930.Mtc_0195"/>
<gene>
    <name evidence="2" type="ordered locus">Mtc_0195</name>
</gene>
<accession>H8I8B3</accession>